<dbReference type="PANTHER" id="PTHR35201:SF4">
    <property type="entry name" value="BETA-PINACENE SYNTHASE-RELATED"/>
    <property type="match status" value="1"/>
</dbReference>
<dbReference type="Pfam" id="PF19086">
    <property type="entry name" value="Terpene_syn_C_2"/>
    <property type="match status" value="1"/>
</dbReference>
<dbReference type="Proteomes" id="UP001050975">
    <property type="component" value="Unassembled WGS sequence"/>
</dbReference>
<accession>A0AAV3XKL9</accession>
<dbReference type="PANTHER" id="PTHR35201">
    <property type="entry name" value="TERPENE SYNTHASE"/>
    <property type="match status" value="1"/>
</dbReference>
<keyword evidence="3" id="KW-1185">Reference proteome</keyword>
<gene>
    <name evidence="2" type="ORF">MiSe_55010</name>
</gene>
<organism evidence="2 3">
    <name type="scientific">Microseira wollei NIES-4236</name>
    <dbReference type="NCBI Taxonomy" id="2530354"/>
    <lineage>
        <taxon>Bacteria</taxon>
        <taxon>Bacillati</taxon>
        <taxon>Cyanobacteriota</taxon>
        <taxon>Cyanophyceae</taxon>
        <taxon>Oscillatoriophycideae</taxon>
        <taxon>Aerosakkonematales</taxon>
        <taxon>Aerosakkonemataceae</taxon>
        <taxon>Microseira</taxon>
    </lineage>
</organism>
<keyword evidence="1" id="KW-0456">Lyase</keyword>
<sequence length="317" mass="36676">MDRIRRSDIPEFYCPIEVRLNEHTDAAEKNSWQWVRKFGLVPEGGVEYRALQAEKAAWCAGYTNPDAAADDLYLISDLITWICIYDDVSDASNLGKQPDKLSILHQRLVDVLNGADVSEQDDNLTQALQDICQRLIQRTSFEWVERFARDVEQQLQGFVWEATNRLEGITPDLSSYVKLRPYSLTIFPNLDLTWVSKDIPANAKFLRHIYVQQMTVMACNHIGWTNDVLGINRELREENPHNIVLVLKQEYNLSLQDAVKQAVEMCNAEVKAFLNLESRLPSFGETEDVSLKRYIDGLRCWIRGHLNWYSETARYPF</sequence>
<dbReference type="Gene3D" id="1.10.600.10">
    <property type="entry name" value="Farnesyl Diphosphate Synthase"/>
    <property type="match status" value="1"/>
</dbReference>
<keyword evidence="1" id="KW-0460">Magnesium</keyword>
<dbReference type="GO" id="GO:0046872">
    <property type="term" value="F:metal ion binding"/>
    <property type="evidence" value="ECO:0007669"/>
    <property type="project" value="UniProtKB-KW"/>
</dbReference>
<dbReference type="InterPro" id="IPR034686">
    <property type="entry name" value="Terpene_cyclase-like_2"/>
</dbReference>
<name>A0AAV3XKL9_9CYAN</name>
<comment type="caution">
    <text evidence="2">The sequence shown here is derived from an EMBL/GenBank/DDBJ whole genome shotgun (WGS) entry which is preliminary data.</text>
</comment>
<dbReference type="GO" id="GO:0010333">
    <property type="term" value="F:terpene synthase activity"/>
    <property type="evidence" value="ECO:0007669"/>
    <property type="project" value="InterPro"/>
</dbReference>
<evidence type="ECO:0000256" key="1">
    <source>
        <dbReference type="RuleBase" id="RU366034"/>
    </source>
</evidence>
<dbReference type="EC" id="4.2.3.-" evidence="1"/>
<dbReference type="SUPFAM" id="SSF48576">
    <property type="entry name" value="Terpenoid synthases"/>
    <property type="match status" value="1"/>
</dbReference>
<dbReference type="AlphaFoldDB" id="A0AAV3XKL9"/>
<keyword evidence="1" id="KW-0479">Metal-binding</keyword>
<evidence type="ECO:0000313" key="2">
    <source>
        <dbReference type="EMBL" id="GET40690.1"/>
    </source>
</evidence>
<dbReference type="EMBL" id="BLAY01000097">
    <property type="protein sequence ID" value="GET40690.1"/>
    <property type="molecule type" value="Genomic_DNA"/>
</dbReference>
<protein>
    <recommendedName>
        <fullName evidence="1">Terpene synthase</fullName>
        <ecNumber evidence="1">4.2.3.-</ecNumber>
    </recommendedName>
</protein>
<comment type="cofactor">
    <cofactor evidence="1">
        <name>Mg(2+)</name>
        <dbReference type="ChEBI" id="CHEBI:18420"/>
    </cofactor>
</comment>
<evidence type="ECO:0000313" key="3">
    <source>
        <dbReference type="Proteomes" id="UP001050975"/>
    </source>
</evidence>
<reference evidence="2" key="1">
    <citation type="submission" date="2019-10" db="EMBL/GenBank/DDBJ databases">
        <title>Draft genome sequece of Microseira wollei NIES-4236.</title>
        <authorList>
            <person name="Yamaguchi H."/>
            <person name="Suzuki S."/>
            <person name="Kawachi M."/>
        </authorList>
    </citation>
    <scope>NUCLEOTIDE SEQUENCE</scope>
    <source>
        <strain evidence="2">NIES-4236</strain>
    </source>
</reference>
<comment type="similarity">
    <text evidence="1">Belongs to the terpene synthase family.</text>
</comment>
<dbReference type="RefSeq" id="WP_226586741.1">
    <property type="nucleotide sequence ID" value="NZ_BLAY01000097.1"/>
</dbReference>
<proteinExistence type="inferred from homology"/>
<dbReference type="InterPro" id="IPR008949">
    <property type="entry name" value="Isoprenoid_synthase_dom_sf"/>
</dbReference>